<dbReference type="InParanoid" id="E1ZTC1"/>
<dbReference type="RefSeq" id="XP_005842976.1">
    <property type="nucleotide sequence ID" value="XM_005842914.1"/>
</dbReference>
<evidence type="ECO:0000256" key="1">
    <source>
        <dbReference type="SAM" id="MobiDB-lite"/>
    </source>
</evidence>
<dbReference type="STRING" id="554065.E1ZTC1"/>
<dbReference type="EMBL" id="GL433871">
    <property type="protein sequence ID" value="EFN50874.1"/>
    <property type="molecule type" value="Genomic_DNA"/>
</dbReference>
<dbReference type="Pfam" id="PF24970">
    <property type="entry name" value="ARM_RUK"/>
    <property type="match status" value="1"/>
</dbReference>
<dbReference type="InterPro" id="IPR044591">
    <property type="entry name" value="RUK"/>
</dbReference>
<protein>
    <recommendedName>
        <fullName evidence="2">RUNKEL ARM-repeat domain-containing protein</fullName>
    </recommendedName>
</protein>
<evidence type="ECO:0000313" key="3">
    <source>
        <dbReference type="EMBL" id="EFN50874.1"/>
    </source>
</evidence>
<evidence type="ECO:0000313" key="4">
    <source>
        <dbReference type="Proteomes" id="UP000008141"/>
    </source>
</evidence>
<dbReference type="OrthoDB" id="24822at2759"/>
<accession>E1ZTC1</accession>
<keyword evidence="4" id="KW-1185">Reference proteome</keyword>
<dbReference type="PANTHER" id="PTHR46562">
    <property type="entry name" value="SERINE/THREONINE-KINASE ULK4-LIKE PROTEIN-RELATED"/>
    <property type="match status" value="1"/>
</dbReference>
<evidence type="ECO:0000259" key="2">
    <source>
        <dbReference type="Pfam" id="PF24970"/>
    </source>
</evidence>
<dbReference type="PANTHER" id="PTHR46562:SF1">
    <property type="entry name" value="SERINE_THREONINE-PROTEIN KINASE ULK4"/>
    <property type="match status" value="1"/>
</dbReference>
<dbReference type="GeneID" id="17350320"/>
<name>E1ZTC1_CHLVA</name>
<dbReference type="InterPro" id="IPR056980">
    <property type="entry name" value="ARM_RUK"/>
</dbReference>
<feature type="domain" description="RUNKEL ARM-repeat" evidence="2">
    <location>
        <begin position="39"/>
        <end position="110"/>
    </location>
</feature>
<dbReference type="GO" id="GO:0008017">
    <property type="term" value="F:microtubule binding"/>
    <property type="evidence" value="ECO:0007669"/>
    <property type="project" value="InterPro"/>
</dbReference>
<organism evidence="4">
    <name type="scientific">Chlorella variabilis</name>
    <name type="common">Green alga</name>
    <dbReference type="NCBI Taxonomy" id="554065"/>
    <lineage>
        <taxon>Eukaryota</taxon>
        <taxon>Viridiplantae</taxon>
        <taxon>Chlorophyta</taxon>
        <taxon>core chlorophytes</taxon>
        <taxon>Trebouxiophyceae</taxon>
        <taxon>Chlorellales</taxon>
        <taxon>Chlorellaceae</taxon>
        <taxon>Chlorella clade</taxon>
        <taxon>Chlorella</taxon>
    </lineage>
</organism>
<feature type="compositionally biased region" description="Gly residues" evidence="1">
    <location>
        <begin position="190"/>
        <end position="203"/>
    </location>
</feature>
<feature type="region of interest" description="Disordered" evidence="1">
    <location>
        <begin position="184"/>
        <end position="215"/>
    </location>
</feature>
<proteinExistence type="predicted"/>
<dbReference type="eggNOG" id="KOG0597">
    <property type="taxonomic scope" value="Eukaryota"/>
</dbReference>
<dbReference type="Proteomes" id="UP000008141">
    <property type="component" value="Unassembled WGS sequence"/>
</dbReference>
<dbReference type="GO" id="GO:0000914">
    <property type="term" value="P:phragmoplast assembly"/>
    <property type="evidence" value="ECO:0007669"/>
    <property type="project" value="InterPro"/>
</dbReference>
<reference evidence="3 4" key="1">
    <citation type="journal article" date="2010" name="Plant Cell">
        <title>The Chlorella variabilis NC64A genome reveals adaptation to photosymbiosis, coevolution with viruses, and cryptic sex.</title>
        <authorList>
            <person name="Blanc G."/>
            <person name="Duncan G."/>
            <person name="Agarkova I."/>
            <person name="Borodovsky M."/>
            <person name="Gurnon J."/>
            <person name="Kuo A."/>
            <person name="Lindquist E."/>
            <person name="Lucas S."/>
            <person name="Pangilinan J."/>
            <person name="Polle J."/>
            <person name="Salamov A."/>
            <person name="Terry A."/>
            <person name="Yamada T."/>
            <person name="Dunigan D.D."/>
            <person name="Grigoriev I.V."/>
            <person name="Claverie J.M."/>
            <person name="Van Etten J.L."/>
        </authorList>
    </citation>
    <scope>NUCLEOTIDE SEQUENCE [LARGE SCALE GENOMIC DNA]</scope>
    <source>
        <strain evidence="3 4">NC64A</strain>
    </source>
</reference>
<dbReference type="AlphaFoldDB" id="E1ZTC1"/>
<dbReference type="KEGG" id="cvr:CHLNCDRAFT_141669"/>
<sequence>MTPPRRPARPRYALKLLGALLEFNTRWVGDVAAAGLAGRFFEWLSIAHPHNNVHNMRLCRLVADAKVLPPEALAELQAVDRVLAVLAYAHENDVEPFLEPALRLCASLMNDVGPSESQKVIASLHVLLELAAGPDPDAALSAAHCLLKAAHLHPGDAAAVLATGDNVALLIELMGPRGAAGSGAAAAAAGGAGGGSGGGGGEQQEGWPQQQQPPPQLAAFQADLAPLLLLVLAAVVEARPGLLREHGAALRPAVTACLQAVGDAGLKRRWARLLAAQGG</sequence>
<gene>
    <name evidence="3" type="ORF">CHLNCDRAFT_141669</name>
</gene>